<reference evidence="4 5" key="2">
    <citation type="submission" date="2017-09" db="EMBL/GenBank/DDBJ databases">
        <title>Bacillus patelloidae sp. nov., isolated from the intestinal tract of a marine limpet.</title>
        <authorList>
            <person name="Liu R."/>
            <person name="Dong C."/>
            <person name="Shao Z."/>
        </authorList>
    </citation>
    <scope>NUCLEOTIDE SEQUENCE [LARGE SCALE GENOMIC DNA]</scope>
    <source>
        <strain evidence="4 5">SA5d-4</strain>
    </source>
</reference>
<dbReference type="InterPro" id="IPR012310">
    <property type="entry name" value="DNA_ligase_ATP-dep_cent"/>
</dbReference>
<dbReference type="Gene3D" id="3.30.470.30">
    <property type="entry name" value="DNA ligase/mRNA capping enzyme"/>
    <property type="match status" value="1"/>
</dbReference>
<comment type="similarity">
    <text evidence="1">Belongs to the ATP-dependent DNA ligase family.</text>
</comment>
<dbReference type="Pfam" id="PF01068">
    <property type="entry name" value="DNA_ligase_A_M"/>
    <property type="match status" value="1"/>
</dbReference>
<dbReference type="PROSITE" id="PS00333">
    <property type="entry name" value="DNA_LIGASE_A2"/>
    <property type="match status" value="1"/>
</dbReference>
<evidence type="ECO:0000313" key="4">
    <source>
        <dbReference type="EMBL" id="OZM57490.1"/>
    </source>
</evidence>
<dbReference type="SUPFAM" id="SSF56091">
    <property type="entry name" value="DNA ligase/mRNA capping enzyme, catalytic domain"/>
    <property type="match status" value="1"/>
</dbReference>
<dbReference type="PROSITE" id="PS50160">
    <property type="entry name" value="DNA_LIGASE_A3"/>
    <property type="match status" value="1"/>
</dbReference>
<dbReference type="PANTHER" id="PTHR45674:SF4">
    <property type="entry name" value="DNA LIGASE 1"/>
    <property type="match status" value="1"/>
</dbReference>
<keyword evidence="5" id="KW-1185">Reference proteome</keyword>
<dbReference type="InterPro" id="IPR016059">
    <property type="entry name" value="DNA_ligase_ATP-dep_CS"/>
</dbReference>
<comment type="caution">
    <text evidence="4">The sequence shown here is derived from an EMBL/GenBank/DDBJ whole genome shotgun (WGS) entry which is preliminary data.</text>
</comment>
<dbReference type="GO" id="GO:0006310">
    <property type="term" value="P:DNA recombination"/>
    <property type="evidence" value="ECO:0007669"/>
    <property type="project" value="InterPro"/>
</dbReference>
<gene>
    <name evidence="4" type="ORF">CIB95_08530</name>
</gene>
<feature type="domain" description="ATP-dependent DNA ligase family profile" evidence="3">
    <location>
        <begin position="108"/>
        <end position="202"/>
    </location>
</feature>
<protein>
    <recommendedName>
        <fullName evidence="3">ATP-dependent DNA ligase family profile domain-containing protein</fullName>
    </recommendedName>
</protein>
<dbReference type="GO" id="GO:0003910">
    <property type="term" value="F:DNA ligase (ATP) activity"/>
    <property type="evidence" value="ECO:0007669"/>
    <property type="project" value="InterPro"/>
</dbReference>
<dbReference type="EMBL" id="NPIA01000003">
    <property type="protein sequence ID" value="OZM57490.1"/>
    <property type="molecule type" value="Genomic_DNA"/>
</dbReference>
<evidence type="ECO:0000256" key="2">
    <source>
        <dbReference type="ARBA" id="ARBA00022598"/>
    </source>
</evidence>
<dbReference type="Proteomes" id="UP000217083">
    <property type="component" value="Unassembled WGS sequence"/>
</dbReference>
<dbReference type="RefSeq" id="WP_094924189.1">
    <property type="nucleotide sequence ID" value="NZ_NPIA01000003.1"/>
</dbReference>
<evidence type="ECO:0000259" key="3">
    <source>
        <dbReference type="PROSITE" id="PS50160"/>
    </source>
</evidence>
<dbReference type="PANTHER" id="PTHR45674">
    <property type="entry name" value="DNA LIGASE 1/3 FAMILY MEMBER"/>
    <property type="match status" value="1"/>
</dbReference>
<keyword evidence="2" id="KW-0436">Ligase</keyword>
<evidence type="ECO:0000313" key="5">
    <source>
        <dbReference type="Proteomes" id="UP000217083"/>
    </source>
</evidence>
<accession>A0A263BUV8</accession>
<reference evidence="5" key="1">
    <citation type="submission" date="2017-08" db="EMBL/GenBank/DDBJ databases">
        <authorList>
            <person name="Huang Z."/>
        </authorList>
    </citation>
    <scope>NUCLEOTIDE SEQUENCE [LARGE SCALE GENOMIC DNA]</scope>
    <source>
        <strain evidence="5">SA5d-4</strain>
    </source>
</reference>
<name>A0A263BUV8_9BACI</name>
<proteinExistence type="inferred from homology"/>
<dbReference type="AlphaFoldDB" id="A0A263BUV8"/>
<dbReference type="GO" id="GO:0006281">
    <property type="term" value="P:DNA repair"/>
    <property type="evidence" value="ECO:0007669"/>
    <property type="project" value="InterPro"/>
</dbReference>
<organism evidence="4 5">
    <name type="scientific">Lottiidibacillus patelloidae</name>
    <dbReference type="NCBI Taxonomy" id="2670334"/>
    <lineage>
        <taxon>Bacteria</taxon>
        <taxon>Bacillati</taxon>
        <taxon>Bacillota</taxon>
        <taxon>Bacilli</taxon>
        <taxon>Bacillales</taxon>
        <taxon>Bacillaceae</taxon>
        <taxon>Lottiidibacillus</taxon>
    </lineage>
</organism>
<dbReference type="PROSITE" id="PS00697">
    <property type="entry name" value="DNA_LIGASE_A1"/>
    <property type="match status" value="1"/>
</dbReference>
<dbReference type="InterPro" id="IPR050191">
    <property type="entry name" value="ATP-dep_DNA_ligase"/>
</dbReference>
<dbReference type="GO" id="GO:0005524">
    <property type="term" value="F:ATP binding"/>
    <property type="evidence" value="ECO:0007669"/>
    <property type="project" value="InterPro"/>
</dbReference>
<evidence type="ECO:0000256" key="1">
    <source>
        <dbReference type="ARBA" id="ARBA00007572"/>
    </source>
</evidence>
<sequence length="313" mass="36352">MSFIKPILPTLTNLVPKGSEWHFEIKYDGFRCQLHWDQENLILYSRNGKDLGYYFPELKQLQVLFTKGFANNSFVLDGELCCLDQNGVPNFDAIQYRGRLKNETKRVAAAKDHPATFLAFDLLYFNNEKTLDLNYIERKRKLISYFSQIDVYGKFLSVIKQEENFKILWNKVVSQNHEGVIAKHTSSKWIPGKRTELWKKIKNYKKVKIIVTGYHIDNGYFIASVYNENKIMNVGSFIHGLTPDQQLALKTIIDRNAITKKNNSVLMEARIVVVLNIIGLQNGTLREPRFVSFELNEPVEECTWELLKMNASN</sequence>